<name>A0ABY5PKQ3_9ACTN</name>
<evidence type="ECO:0000259" key="7">
    <source>
        <dbReference type="PROSITE" id="PS51387"/>
    </source>
</evidence>
<dbReference type="InterPro" id="IPR012951">
    <property type="entry name" value="BBE"/>
</dbReference>
<dbReference type="InterPro" id="IPR036318">
    <property type="entry name" value="FAD-bd_PCMH-like_sf"/>
</dbReference>
<proteinExistence type="inferred from homology"/>
<sequence length="477" mass="49525">MTTTRREFVQRSAAGALALSLGPLAANTSAATRLTPAQLSALRSAVRGTVFTPATKGYSAASQLFNTRFNGIDPPAVVRVRDANDVREVVRWASRFDIPLVGKSGGNAYNGASTSSSAVVVDVGSLSSVSLNSSGVATIGPGALLLGVYATLARRGATIPAGSCPNVALGGHALGGGMGLAGRNLGLALDRIQSIQAVTAAGELRTCSASQNSDLFWALRGGGGSFALVTSMKLRTQKVRSAAWFFARFPKGSRAAALEAFDDLAPGAPAALTSLCTLTSGGATVFGQYFGSEANLRKLIAPLRNIPGASISVGTSSYLSLMTRWAGCAEGASVAQCENIKPQPFDASSIYVAKKLSSAARSAFVSAANTGATLVCDSYGGRINDVSPSATAFVHRNVRFSVQIVSYAPISTARQRVNSARKLIAKYGNGQAYQNYSDLDLSSPLQAYYGANLKRLESIKAQVDPDDRFQLTQGIRS</sequence>
<gene>
    <name evidence="8" type="ORF">LRS13_06715</name>
</gene>
<dbReference type="InterPro" id="IPR016169">
    <property type="entry name" value="FAD-bd_PCMH_sub2"/>
</dbReference>
<dbReference type="PROSITE" id="PS51318">
    <property type="entry name" value="TAT"/>
    <property type="match status" value="1"/>
</dbReference>
<accession>A0ABY5PKQ3</accession>
<keyword evidence="9" id="KW-1185">Reference proteome</keyword>
<feature type="chain" id="PRO_5046682745" evidence="6">
    <location>
        <begin position="26"/>
        <end position="477"/>
    </location>
</feature>
<evidence type="ECO:0000256" key="6">
    <source>
        <dbReference type="SAM" id="SignalP"/>
    </source>
</evidence>
<dbReference type="Gene3D" id="3.40.462.20">
    <property type="match status" value="1"/>
</dbReference>
<evidence type="ECO:0000256" key="5">
    <source>
        <dbReference type="ARBA" id="ARBA00023002"/>
    </source>
</evidence>
<dbReference type="SUPFAM" id="SSF56176">
    <property type="entry name" value="FAD-binding/transporter-associated domain-like"/>
    <property type="match status" value="1"/>
</dbReference>
<keyword evidence="3" id="KW-0285">Flavoprotein</keyword>
<dbReference type="InterPro" id="IPR006311">
    <property type="entry name" value="TAT_signal"/>
</dbReference>
<keyword evidence="6" id="KW-0732">Signal</keyword>
<dbReference type="InterPro" id="IPR050416">
    <property type="entry name" value="FAD-linked_Oxidoreductase"/>
</dbReference>
<dbReference type="PANTHER" id="PTHR42973:SF39">
    <property type="entry name" value="FAD-BINDING PCMH-TYPE DOMAIN-CONTAINING PROTEIN"/>
    <property type="match status" value="1"/>
</dbReference>
<comment type="similarity">
    <text evidence="2">Belongs to the oxygen-dependent FAD-linked oxidoreductase family.</text>
</comment>
<keyword evidence="4" id="KW-0274">FAD</keyword>
<dbReference type="PROSITE" id="PS51387">
    <property type="entry name" value="FAD_PCMH"/>
    <property type="match status" value="1"/>
</dbReference>
<evidence type="ECO:0000313" key="8">
    <source>
        <dbReference type="EMBL" id="UUY05211.1"/>
    </source>
</evidence>
<feature type="domain" description="FAD-binding PCMH-type" evidence="7">
    <location>
        <begin position="70"/>
        <end position="239"/>
    </location>
</feature>
<feature type="signal peptide" evidence="6">
    <location>
        <begin position="1"/>
        <end position="25"/>
    </location>
</feature>
<keyword evidence="5" id="KW-0560">Oxidoreductase</keyword>
<dbReference type="Gene3D" id="3.30.465.10">
    <property type="match status" value="1"/>
</dbReference>
<dbReference type="RefSeq" id="WP_353865671.1">
    <property type="nucleotide sequence ID" value="NZ_CP088295.1"/>
</dbReference>
<dbReference type="InterPro" id="IPR006094">
    <property type="entry name" value="Oxid_FAD_bind_N"/>
</dbReference>
<evidence type="ECO:0000256" key="2">
    <source>
        <dbReference type="ARBA" id="ARBA00005466"/>
    </source>
</evidence>
<evidence type="ECO:0000313" key="9">
    <source>
        <dbReference type="Proteomes" id="UP001058860"/>
    </source>
</evidence>
<dbReference type="Pfam" id="PF08031">
    <property type="entry name" value="BBE"/>
    <property type="match status" value="1"/>
</dbReference>
<organism evidence="8 9">
    <name type="scientific">Svornostia abyssi</name>
    <dbReference type="NCBI Taxonomy" id="2898438"/>
    <lineage>
        <taxon>Bacteria</taxon>
        <taxon>Bacillati</taxon>
        <taxon>Actinomycetota</taxon>
        <taxon>Thermoleophilia</taxon>
        <taxon>Solirubrobacterales</taxon>
        <taxon>Baekduiaceae</taxon>
        <taxon>Svornostia</taxon>
    </lineage>
</organism>
<comment type="cofactor">
    <cofactor evidence="1">
        <name>FAD</name>
        <dbReference type="ChEBI" id="CHEBI:57692"/>
    </cofactor>
</comment>
<dbReference type="Pfam" id="PF01565">
    <property type="entry name" value="FAD_binding_4"/>
    <property type="match status" value="1"/>
</dbReference>
<dbReference type="InterPro" id="IPR016166">
    <property type="entry name" value="FAD-bd_PCMH"/>
</dbReference>
<evidence type="ECO:0000256" key="4">
    <source>
        <dbReference type="ARBA" id="ARBA00022827"/>
    </source>
</evidence>
<dbReference type="PANTHER" id="PTHR42973">
    <property type="entry name" value="BINDING OXIDOREDUCTASE, PUTATIVE (AFU_ORTHOLOGUE AFUA_1G17690)-RELATED"/>
    <property type="match status" value="1"/>
</dbReference>
<reference evidence="9" key="1">
    <citation type="submission" date="2021-11" db="EMBL/GenBank/DDBJ databases">
        <title>Cultivation dependent microbiological survey of springs from the worlds oldest radium mine currently devoted to the extraction of radon-saturated water.</title>
        <authorList>
            <person name="Kapinusova G."/>
            <person name="Smrhova T."/>
            <person name="Strejcek M."/>
            <person name="Suman J."/>
            <person name="Jani K."/>
            <person name="Pajer P."/>
            <person name="Uhlik O."/>
        </authorList>
    </citation>
    <scope>NUCLEOTIDE SEQUENCE [LARGE SCALE GENOMIC DNA]</scope>
    <source>
        <strain evidence="9">J379</strain>
    </source>
</reference>
<protein>
    <submittedName>
        <fullName evidence="8">FAD-binding protein</fullName>
    </submittedName>
</protein>
<evidence type="ECO:0000256" key="3">
    <source>
        <dbReference type="ARBA" id="ARBA00022630"/>
    </source>
</evidence>
<dbReference type="EMBL" id="CP088295">
    <property type="protein sequence ID" value="UUY05211.1"/>
    <property type="molecule type" value="Genomic_DNA"/>
</dbReference>
<evidence type="ECO:0000256" key="1">
    <source>
        <dbReference type="ARBA" id="ARBA00001974"/>
    </source>
</evidence>
<dbReference type="Proteomes" id="UP001058860">
    <property type="component" value="Chromosome"/>
</dbReference>